<keyword evidence="3" id="KW-0732">Signal</keyword>
<sequence length="322" mass="32631">MFIAAVAVTVAACFLFALSAWLTQHAGAGHPERSGGLKGIGRLILSLVKQPMWMIGAVAGVVGFWLQAVALHWTGLSVVQPMMPAQLLFAVLLASMSARRWPLVRDLAATVAVCGGVSLLVIKAQPPAENASPNHVTSLVVGIVVVMAALLFAAHHRKPAIAAAITATAAGTGFALTAVFLKLVADRFAAGEYASLLTYVPTYGLLVSMIISAALTQAALAAGPLPWSMAGMTIAEPVAGVAAAWVAFGSKPPGLLFSATAAVLLIVGVGGLLSSPAAALWVPDSGVGDELLPDGGVELEHLRDGTGPRELFGPGAGGSPSL</sequence>
<feature type="region of interest" description="Disordered" evidence="1">
    <location>
        <begin position="303"/>
        <end position="322"/>
    </location>
</feature>
<dbReference type="RefSeq" id="WP_125567815.1">
    <property type="nucleotide sequence ID" value="NZ_AP019307.1"/>
</dbReference>
<name>A0A3G9IDG7_9ACTN</name>
<dbReference type="AlphaFoldDB" id="A0A3G9IDG7"/>
<evidence type="ECO:0000256" key="1">
    <source>
        <dbReference type="SAM" id="MobiDB-lite"/>
    </source>
</evidence>
<evidence type="ECO:0000313" key="5">
    <source>
        <dbReference type="Proteomes" id="UP000271573"/>
    </source>
</evidence>
<keyword evidence="2" id="KW-1133">Transmembrane helix</keyword>
<feature type="transmembrane region" description="Helical" evidence="2">
    <location>
        <begin position="227"/>
        <end position="248"/>
    </location>
</feature>
<reference evidence="4 5" key="1">
    <citation type="submission" date="2018-11" db="EMBL/GenBank/DDBJ databases">
        <title>Complete genome sequence of Nocardioides baekrokdamisoli strain KCTC 39748.</title>
        <authorList>
            <person name="Kang S.W."/>
            <person name="Lee K.C."/>
            <person name="Kim K.K."/>
            <person name="Kim J.S."/>
            <person name="Kim D.S."/>
            <person name="Ko S.H."/>
            <person name="Yang S.H."/>
            <person name="Shin Y.K."/>
            <person name="Lee J.S."/>
        </authorList>
    </citation>
    <scope>NUCLEOTIDE SEQUENCE [LARGE SCALE GENOMIC DNA]</scope>
    <source>
        <strain evidence="4 5">KCTC 39748</strain>
    </source>
</reference>
<feature type="transmembrane region" description="Helical" evidence="2">
    <location>
        <begin position="52"/>
        <end position="73"/>
    </location>
</feature>
<keyword evidence="2" id="KW-0812">Transmembrane</keyword>
<dbReference type="KEGG" id="nbe:Back2_12840"/>
<dbReference type="PANTHER" id="PTHR40761:SF1">
    <property type="entry name" value="CONSERVED INTEGRAL MEMBRANE ALANINE VALINE AND LEUCINE RICH PROTEIN-RELATED"/>
    <property type="match status" value="1"/>
</dbReference>
<feature type="transmembrane region" description="Helical" evidence="2">
    <location>
        <begin position="255"/>
        <end position="282"/>
    </location>
</feature>
<dbReference type="EMBL" id="AP019307">
    <property type="protein sequence ID" value="BBH16997.1"/>
    <property type="molecule type" value="Genomic_DNA"/>
</dbReference>
<accession>A0A3G9IDG7</accession>
<feature type="transmembrane region" description="Helical" evidence="2">
    <location>
        <begin position="160"/>
        <end position="184"/>
    </location>
</feature>
<keyword evidence="5" id="KW-1185">Reference proteome</keyword>
<dbReference type="PANTHER" id="PTHR40761">
    <property type="entry name" value="CONSERVED INTEGRAL MEMBRANE ALANINE VALINE AND LEUCINE RICH PROTEIN-RELATED"/>
    <property type="match status" value="1"/>
</dbReference>
<dbReference type="NCBIfam" id="NF038012">
    <property type="entry name" value="DMT_1"/>
    <property type="match status" value="1"/>
</dbReference>
<dbReference type="Proteomes" id="UP000271573">
    <property type="component" value="Chromosome"/>
</dbReference>
<organism evidence="4 5">
    <name type="scientific">Nocardioides baekrokdamisoli</name>
    <dbReference type="NCBI Taxonomy" id="1804624"/>
    <lineage>
        <taxon>Bacteria</taxon>
        <taxon>Bacillati</taxon>
        <taxon>Actinomycetota</taxon>
        <taxon>Actinomycetes</taxon>
        <taxon>Propionibacteriales</taxon>
        <taxon>Nocardioidaceae</taxon>
        <taxon>Nocardioides</taxon>
    </lineage>
</organism>
<proteinExistence type="predicted"/>
<feature type="transmembrane region" description="Helical" evidence="2">
    <location>
        <begin position="196"/>
        <end position="215"/>
    </location>
</feature>
<keyword evidence="2" id="KW-0472">Membrane</keyword>
<gene>
    <name evidence="4" type="ORF">Back2_12840</name>
</gene>
<feature type="transmembrane region" description="Helical" evidence="2">
    <location>
        <begin position="136"/>
        <end position="154"/>
    </location>
</feature>
<protein>
    <recommendedName>
        <fullName evidence="6">Integral membrane protein</fullName>
    </recommendedName>
</protein>
<evidence type="ECO:0000256" key="3">
    <source>
        <dbReference type="SAM" id="SignalP"/>
    </source>
</evidence>
<feature type="transmembrane region" description="Helical" evidence="2">
    <location>
        <begin position="107"/>
        <end position="124"/>
    </location>
</feature>
<feature type="chain" id="PRO_5038829930" description="Integral membrane protein" evidence="3">
    <location>
        <begin position="20"/>
        <end position="322"/>
    </location>
</feature>
<dbReference type="OrthoDB" id="4571836at2"/>
<feature type="signal peptide" evidence="3">
    <location>
        <begin position="1"/>
        <end position="19"/>
    </location>
</feature>
<evidence type="ECO:0000313" key="4">
    <source>
        <dbReference type="EMBL" id="BBH16997.1"/>
    </source>
</evidence>
<evidence type="ECO:0008006" key="6">
    <source>
        <dbReference type="Google" id="ProtNLM"/>
    </source>
</evidence>
<evidence type="ECO:0000256" key="2">
    <source>
        <dbReference type="SAM" id="Phobius"/>
    </source>
</evidence>